<sequence>MKPSSTPHATKGEFYDGEKFQDLLEIEECPEGTIPVRHAGGDEDYSHRAIPLVPHRKTLNIIDNPTIAHEYAGVSSILGAYLGAQGFINVWNPATNAGEVSAATMSLISVADNVIKAIEVGWIVSLTFLEIFF</sequence>
<reference evidence="1 2" key="1">
    <citation type="submission" date="2019-06" db="EMBL/GenBank/DDBJ databases">
        <title>A chromosomal-level reference genome of Carpinus fangiana (Coryloideae, Betulaceae).</title>
        <authorList>
            <person name="Yang X."/>
            <person name="Wang Z."/>
            <person name="Zhang L."/>
            <person name="Hao G."/>
            <person name="Liu J."/>
            <person name="Yang Y."/>
        </authorList>
    </citation>
    <scope>NUCLEOTIDE SEQUENCE [LARGE SCALE GENOMIC DNA]</scope>
    <source>
        <strain evidence="1">Cfa_2016G</strain>
        <tissue evidence="1">Leaf</tissue>
    </source>
</reference>
<dbReference type="EMBL" id="CM017324">
    <property type="protein sequence ID" value="KAE8037079.1"/>
    <property type="molecule type" value="Genomic_DNA"/>
</dbReference>
<dbReference type="Proteomes" id="UP000327013">
    <property type="component" value="Chromosome 4"/>
</dbReference>
<accession>A0A660KS66</accession>
<evidence type="ECO:0000313" key="2">
    <source>
        <dbReference type="Proteomes" id="UP000327013"/>
    </source>
</evidence>
<gene>
    <name evidence="1" type="ORF">FH972_009702</name>
</gene>
<organism evidence="1 2">
    <name type="scientific">Carpinus fangiana</name>
    <dbReference type="NCBI Taxonomy" id="176857"/>
    <lineage>
        <taxon>Eukaryota</taxon>
        <taxon>Viridiplantae</taxon>
        <taxon>Streptophyta</taxon>
        <taxon>Embryophyta</taxon>
        <taxon>Tracheophyta</taxon>
        <taxon>Spermatophyta</taxon>
        <taxon>Magnoliopsida</taxon>
        <taxon>eudicotyledons</taxon>
        <taxon>Gunneridae</taxon>
        <taxon>Pentapetalae</taxon>
        <taxon>rosids</taxon>
        <taxon>fabids</taxon>
        <taxon>Fagales</taxon>
        <taxon>Betulaceae</taxon>
        <taxon>Carpinus</taxon>
    </lineage>
</organism>
<keyword evidence="2" id="KW-1185">Reference proteome</keyword>
<proteinExistence type="predicted"/>
<dbReference type="AlphaFoldDB" id="A0A660KS66"/>
<evidence type="ECO:0000313" key="1">
    <source>
        <dbReference type="EMBL" id="KAE8037079.1"/>
    </source>
</evidence>
<protein>
    <submittedName>
        <fullName evidence="1">Uncharacterized protein</fullName>
    </submittedName>
</protein>
<name>A0A660KS66_9ROSI</name>